<name>G2PQM4_ALLRU</name>
<evidence type="ECO:0000313" key="1">
    <source>
        <dbReference type="EMBL" id="AEM71661.1"/>
    </source>
</evidence>
<dbReference type="KEGG" id="mrs:Murru_2626"/>
<dbReference type="HOGENOM" id="CLU_2618160_0_0_10"/>
<sequence>MIHVLLHFCYAGSGNTITSMLINQNDLDRLFICPVQKPGGYIVFGIHEKLCFHFIEFLKYSSSTHLITPLIVHKTSLT</sequence>
<dbReference type="EMBL" id="CP002999">
    <property type="protein sequence ID" value="AEM71661.1"/>
    <property type="molecule type" value="Genomic_DNA"/>
</dbReference>
<protein>
    <submittedName>
        <fullName evidence="1">Uncharacterized protein</fullName>
    </submittedName>
</protein>
<organism evidence="1 2">
    <name type="scientific">Allomuricauda ruestringensis (strain DSM 13258 / CIP 107369 / LMG 19739 / B1)</name>
    <name type="common">Muricauda ruestringensis</name>
    <dbReference type="NCBI Taxonomy" id="886377"/>
    <lineage>
        <taxon>Bacteria</taxon>
        <taxon>Pseudomonadati</taxon>
        <taxon>Bacteroidota</taxon>
        <taxon>Flavobacteriia</taxon>
        <taxon>Flavobacteriales</taxon>
        <taxon>Flavobacteriaceae</taxon>
        <taxon>Flagellimonas</taxon>
    </lineage>
</organism>
<reference evidence="1 2" key="2">
    <citation type="journal article" date="2012" name="Stand. Genomic Sci.">
        <title>Complete genome sequence of the facultatively anaerobic, appendaged bacterium Muricauda ruestringensis type strain (B1(T)).</title>
        <authorList>
            <person name="Huntemann M."/>
            <person name="Teshima H."/>
            <person name="Lapidus A."/>
            <person name="Nolan M."/>
            <person name="Lucas S."/>
            <person name="Hammon N."/>
            <person name="Deshpande S."/>
            <person name="Cheng J.F."/>
            <person name="Tapia R."/>
            <person name="Goodwin L.A."/>
            <person name="Pitluck S."/>
            <person name="Liolios K."/>
            <person name="Pagani I."/>
            <person name="Ivanova N."/>
            <person name="Mavromatis K."/>
            <person name="Mikhailova N."/>
            <person name="Pati A."/>
            <person name="Chen A."/>
            <person name="Palaniappan K."/>
            <person name="Land M."/>
            <person name="Hauser L."/>
            <person name="Pan C."/>
            <person name="Brambilla E.M."/>
            <person name="Rohde M."/>
            <person name="Spring S."/>
            <person name="Goker M."/>
            <person name="Detter J.C."/>
            <person name="Bristow J."/>
            <person name="Eisen J.A."/>
            <person name="Markowitz V."/>
            <person name="Hugenholtz P."/>
            <person name="Kyrpides N.C."/>
            <person name="Klenk H.P."/>
            <person name="Woyke T."/>
        </authorList>
    </citation>
    <scope>NUCLEOTIDE SEQUENCE [LARGE SCALE GENOMIC DNA]</scope>
    <source>
        <strain evidence="2">DSM 13258 / LMG 19739 / B1</strain>
    </source>
</reference>
<dbReference type="AlphaFoldDB" id="G2PQM4"/>
<gene>
    <name evidence="1" type="ordered locus">Murru_2626</name>
</gene>
<reference evidence="2" key="1">
    <citation type="submission" date="2011-08" db="EMBL/GenBank/DDBJ databases">
        <title>The complete genome of Muricauda ruestringensis DSM 13258.</title>
        <authorList>
            <person name="Lucas S."/>
            <person name="Han J."/>
            <person name="Lapidus A."/>
            <person name="Bruce D."/>
            <person name="Goodwin L."/>
            <person name="Pitluck S."/>
            <person name="Peters L."/>
            <person name="Kyrpides N."/>
            <person name="Mavromatis K."/>
            <person name="Ivanova N."/>
            <person name="Ovchinnikova G."/>
            <person name="Teshima H."/>
            <person name="Detter J.C."/>
            <person name="Tapia R."/>
            <person name="Han C."/>
            <person name="Land M."/>
            <person name="Hauser L."/>
            <person name="Markowitz V."/>
            <person name="Cheng J.-F."/>
            <person name="Hugenholtz P."/>
            <person name="Woyke T."/>
            <person name="Wu D."/>
            <person name="Spring S."/>
            <person name="Schroeder M."/>
            <person name="Brambilla E."/>
            <person name="Klenk H.-P."/>
            <person name="Eisen J.A."/>
        </authorList>
    </citation>
    <scope>NUCLEOTIDE SEQUENCE [LARGE SCALE GENOMIC DNA]</scope>
    <source>
        <strain evidence="2">DSM 13258 / LMG 19739 / B1</strain>
    </source>
</reference>
<dbReference type="Proteomes" id="UP000008908">
    <property type="component" value="Chromosome"/>
</dbReference>
<dbReference type="STRING" id="886377.Murru_2626"/>
<keyword evidence="2" id="KW-1185">Reference proteome</keyword>
<proteinExistence type="predicted"/>
<evidence type="ECO:0000313" key="2">
    <source>
        <dbReference type="Proteomes" id="UP000008908"/>
    </source>
</evidence>
<accession>G2PQM4</accession>